<evidence type="ECO:0000313" key="3">
    <source>
        <dbReference type="Proteomes" id="UP001589693"/>
    </source>
</evidence>
<dbReference type="RefSeq" id="WP_377859550.1">
    <property type="nucleotide sequence ID" value="NZ_JBHLZU010000026.1"/>
</dbReference>
<dbReference type="Proteomes" id="UP001589693">
    <property type="component" value="Unassembled WGS sequence"/>
</dbReference>
<dbReference type="SUPFAM" id="SSF51735">
    <property type="entry name" value="NAD(P)-binding Rossmann-fold domains"/>
    <property type="match status" value="1"/>
</dbReference>
<dbReference type="PANTHER" id="PTHR48079">
    <property type="entry name" value="PROTEIN YEEZ"/>
    <property type="match status" value="1"/>
</dbReference>
<accession>A0ABV6A4T1</accession>
<dbReference type="InterPro" id="IPR036291">
    <property type="entry name" value="NAD(P)-bd_dom_sf"/>
</dbReference>
<evidence type="ECO:0000259" key="1">
    <source>
        <dbReference type="Pfam" id="PF01073"/>
    </source>
</evidence>
<sequence length="324" mass="33661">MSDVFVTGGSGFVGARLIRRLVAGGHTVRALARSDRAERVVAELGATPVRGDLGDADSVRAAASGAELAFHSAARTPGAGSRAEFLRDNVDGTRAVLTACRDAGVRRLVHVGSEAGLRAGKPLVNVDETVALQPGSPAVYAASKARAEAEVLGFDGLDTVVVRPCMIWGRGDTTLLPSLVTAVRSGKFAWIGGGRQLVDATHVDNVVEGLVLAADKGRAGEAYFVTDGKPVVFREFVTDLLATRGIAEPTRSMPAGLARVAAVAAESVWGRLGLRGAPPVDRMSVWVSGQECTIDISKARTELGYAPVRTTASGLAELVEGQPE</sequence>
<dbReference type="EMBL" id="JBHLZU010000026">
    <property type="protein sequence ID" value="MFB9908155.1"/>
    <property type="molecule type" value="Genomic_DNA"/>
</dbReference>
<comment type="caution">
    <text evidence="2">The sequence shown here is derived from an EMBL/GenBank/DDBJ whole genome shotgun (WGS) entry which is preliminary data.</text>
</comment>
<protein>
    <submittedName>
        <fullName evidence="2">NAD-dependent epimerase/dehydratase family protein</fullName>
    </submittedName>
</protein>
<dbReference type="InterPro" id="IPR002225">
    <property type="entry name" value="3Beta_OHSteriod_DH/Estase"/>
</dbReference>
<keyword evidence="3" id="KW-1185">Reference proteome</keyword>
<organism evidence="2 3">
    <name type="scientific">Allokutzneria oryzae</name>
    <dbReference type="NCBI Taxonomy" id="1378989"/>
    <lineage>
        <taxon>Bacteria</taxon>
        <taxon>Bacillati</taxon>
        <taxon>Actinomycetota</taxon>
        <taxon>Actinomycetes</taxon>
        <taxon>Pseudonocardiales</taxon>
        <taxon>Pseudonocardiaceae</taxon>
        <taxon>Allokutzneria</taxon>
    </lineage>
</organism>
<reference evidence="2 3" key="1">
    <citation type="submission" date="2024-09" db="EMBL/GenBank/DDBJ databases">
        <authorList>
            <person name="Sun Q."/>
            <person name="Mori K."/>
        </authorList>
    </citation>
    <scope>NUCLEOTIDE SEQUENCE [LARGE SCALE GENOMIC DNA]</scope>
    <source>
        <strain evidence="2 3">TBRC 7907</strain>
    </source>
</reference>
<proteinExistence type="predicted"/>
<dbReference type="PANTHER" id="PTHR48079:SF6">
    <property type="entry name" value="NAD(P)-BINDING DOMAIN-CONTAINING PROTEIN-RELATED"/>
    <property type="match status" value="1"/>
</dbReference>
<dbReference type="InterPro" id="IPR051783">
    <property type="entry name" value="NAD(P)-dependent_oxidoreduct"/>
</dbReference>
<name>A0ABV6A4T1_9PSEU</name>
<dbReference type="Pfam" id="PF01073">
    <property type="entry name" value="3Beta_HSD"/>
    <property type="match status" value="1"/>
</dbReference>
<dbReference type="Gene3D" id="3.40.50.720">
    <property type="entry name" value="NAD(P)-binding Rossmann-like Domain"/>
    <property type="match status" value="1"/>
</dbReference>
<feature type="domain" description="3-beta hydroxysteroid dehydrogenase/isomerase" evidence="1">
    <location>
        <begin position="6"/>
        <end position="251"/>
    </location>
</feature>
<gene>
    <name evidence="2" type="ORF">ACFFQA_29840</name>
</gene>
<evidence type="ECO:0000313" key="2">
    <source>
        <dbReference type="EMBL" id="MFB9908155.1"/>
    </source>
</evidence>